<proteinExistence type="inferred from homology"/>
<dbReference type="PANTHER" id="PTHR35936">
    <property type="entry name" value="MEMBRANE-BOUND LYTIC MUREIN TRANSGLYCOSYLASE F"/>
    <property type="match status" value="1"/>
</dbReference>
<dbReference type="AlphaFoldDB" id="A0A3B0WIT5"/>
<protein>
    <submittedName>
        <fullName evidence="8">Membrane-bound lytic murein transglycosylase F</fullName>
    </submittedName>
</protein>
<dbReference type="PROSITE" id="PS00922">
    <property type="entry name" value="TRANSGLYCOSYLASE"/>
    <property type="match status" value="1"/>
</dbReference>
<evidence type="ECO:0000313" key="8">
    <source>
        <dbReference type="EMBL" id="VAW52223.1"/>
    </source>
</evidence>
<dbReference type="SMART" id="SM00062">
    <property type="entry name" value="PBPb"/>
    <property type="match status" value="1"/>
</dbReference>
<dbReference type="GO" id="GO:0009279">
    <property type="term" value="C:cell outer membrane"/>
    <property type="evidence" value="ECO:0007669"/>
    <property type="project" value="UniProtKB-SubCell"/>
</dbReference>
<dbReference type="GO" id="GO:0071555">
    <property type="term" value="P:cell wall organization"/>
    <property type="evidence" value="ECO:0007669"/>
    <property type="project" value="UniProtKB-KW"/>
</dbReference>
<feature type="domain" description="Solute-binding protein family 3/N-terminal" evidence="7">
    <location>
        <begin position="29"/>
        <end position="252"/>
    </location>
</feature>
<accession>A0A3B0WIT5</accession>
<gene>
    <name evidence="8" type="ORF">MNBD_GAMMA05-214</name>
</gene>
<dbReference type="InterPro" id="IPR023346">
    <property type="entry name" value="Lysozyme-like_dom_sf"/>
</dbReference>
<dbReference type="HAMAP" id="MF_02016">
    <property type="entry name" value="MltF"/>
    <property type="match status" value="1"/>
</dbReference>
<name>A0A3B0WIT5_9ZZZZ</name>
<dbReference type="InterPro" id="IPR001638">
    <property type="entry name" value="Solute-binding_3/MltF_N"/>
</dbReference>
<dbReference type="GO" id="GO:0009253">
    <property type="term" value="P:peptidoglycan catabolic process"/>
    <property type="evidence" value="ECO:0007669"/>
    <property type="project" value="TreeGrafter"/>
</dbReference>
<evidence type="ECO:0000256" key="3">
    <source>
        <dbReference type="ARBA" id="ARBA00023136"/>
    </source>
</evidence>
<dbReference type="CDD" id="cd01009">
    <property type="entry name" value="PBP2_YfhD_N"/>
    <property type="match status" value="1"/>
</dbReference>
<dbReference type="Gene3D" id="3.40.190.10">
    <property type="entry name" value="Periplasmic binding protein-like II"/>
    <property type="match status" value="2"/>
</dbReference>
<organism evidence="8">
    <name type="scientific">hydrothermal vent metagenome</name>
    <dbReference type="NCBI Taxonomy" id="652676"/>
    <lineage>
        <taxon>unclassified sequences</taxon>
        <taxon>metagenomes</taxon>
        <taxon>ecological metagenomes</taxon>
    </lineage>
</organism>
<keyword evidence="4" id="KW-0998">Cell outer membrane</keyword>
<dbReference type="InterPro" id="IPR023703">
    <property type="entry name" value="MltF"/>
</dbReference>
<keyword evidence="6" id="KW-0961">Cell wall biogenesis/degradation</keyword>
<reference evidence="8" key="1">
    <citation type="submission" date="2018-06" db="EMBL/GenBank/DDBJ databases">
        <authorList>
            <person name="Zhirakovskaya E."/>
        </authorList>
    </citation>
    <scope>NUCLEOTIDE SEQUENCE</scope>
</reference>
<dbReference type="GO" id="GO:0008933">
    <property type="term" value="F:peptidoglycan lytic transglycosylase activity"/>
    <property type="evidence" value="ECO:0007669"/>
    <property type="project" value="InterPro"/>
</dbReference>
<evidence type="ECO:0000256" key="6">
    <source>
        <dbReference type="ARBA" id="ARBA00023316"/>
    </source>
</evidence>
<evidence type="ECO:0000256" key="1">
    <source>
        <dbReference type="ARBA" id="ARBA00004339"/>
    </source>
</evidence>
<dbReference type="SUPFAM" id="SSF53850">
    <property type="entry name" value="Periplasmic binding protein-like II"/>
    <property type="match status" value="1"/>
</dbReference>
<evidence type="ECO:0000256" key="5">
    <source>
        <dbReference type="ARBA" id="ARBA00023239"/>
    </source>
</evidence>
<dbReference type="SUPFAM" id="SSF53955">
    <property type="entry name" value="Lysozyme-like"/>
    <property type="match status" value="1"/>
</dbReference>
<dbReference type="InterPro" id="IPR000189">
    <property type="entry name" value="Transglyc_AS"/>
</dbReference>
<dbReference type="NCBIfam" id="NF008112">
    <property type="entry name" value="PRK10859.1"/>
    <property type="match status" value="1"/>
</dbReference>
<evidence type="ECO:0000256" key="2">
    <source>
        <dbReference type="ARBA" id="ARBA00022729"/>
    </source>
</evidence>
<evidence type="ECO:0000256" key="4">
    <source>
        <dbReference type="ARBA" id="ARBA00023237"/>
    </source>
</evidence>
<dbReference type="PANTHER" id="PTHR35936:SF32">
    <property type="entry name" value="MEMBRANE-BOUND LYTIC MUREIN TRANSGLYCOSYLASE F"/>
    <property type="match status" value="1"/>
</dbReference>
<dbReference type="Pfam" id="PF00497">
    <property type="entry name" value="SBP_bac_3"/>
    <property type="match status" value="1"/>
</dbReference>
<keyword evidence="3" id="KW-0472">Membrane</keyword>
<dbReference type="CDD" id="cd13403">
    <property type="entry name" value="MLTF-like"/>
    <property type="match status" value="1"/>
</dbReference>
<evidence type="ECO:0000259" key="7">
    <source>
        <dbReference type="SMART" id="SM00062"/>
    </source>
</evidence>
<dbReference type="EMBL" id="UOFE01000025">
    <property type="protein sequence ID" value="VAW52223.1"/>
    <property type="molecule type" value="Genomic_DNA"/>
</dbReference>
<keyword evidence="2" id="KW-0732">Signal</keyword>
<keyword evidence="5" id="KW-0456">Lyase</keyword>
<dbReference type="InterPro" id="IPR008258">
    <property type="entry name" value="Transglycosylase_SLT_dom_1"/>
</dbReference>
<comment type="subcellular location">
    <subcellularLocation>
        <location evidence="1">Cell outer membrane</location>
        <topology evidence="1">Peripheral membrane protein</topology>
    </subcellularLocation>
</comment>
<dbReference type="Pfam" id="PF01464">
    <property type="entry name" value="SLT"/>
    <property type="match status" value="1"/>
</dbReference>
<sequence>MIACIIFVFNYLPKLSNDSLLEQIKNDGQLVVITRNSPTTYFEDADGPAGLEYELVRMFADELGVSLTLLIPDSFDDLLDQISNNTIHIAAAGLTITKKREKIFRFGPAYQEITEQLIYNVSHKRPRSLSRLDGSLEVVANSSHEERLKRLKDDNKNLNWKANHEIESEELLQMVSDEIIDYTIADSNELLLNQRFLINLRIAFDISEPQQLAWALPQTNDKSLYLEVQKFFKKIKENGELTRLIERNYGHVESFDYVGTKIFMRHIEKRLPTYRTFFEEASDIQNVDWRLIAAMGYQESHWDPDAVSPTGVRGIMMLTLKTAKELNVKNRLDPESSITGGAKYFKQSLDRMDDAITEPDRTWMAMAAYNVGYAHLQDARKITRKLKKNPNLWIDVKQALPLLAQSKWYKQTRFGYARGWEPVRYVENIRSYYDILKWVEESNIVTTPEPVEFLKIPNSI</sequence>
<dbReference type="Gene3D" id="1.10.530.10">
    <property type="match status" value="1"/>
</dbReference>